<dbReference type="Proteomes" id="UP001295794">
    <property type="component" value="Unassembled WGS sequence"/>
</dbReference>
<proteinExistence type="predicted"/>
<name>A0AAD2K1C4_9AGAR</name>
<keyword evidence="3" id="KW-1185">Reference proteome</keyword>
<gene>
    <name evidence="1" type="ORF">MYCIT1_LOCUS10465</name>
    <name evidence="2" type="ORF">MYCIT1_LOCUS19899</name>
</gene>
<evidence type="ECO:0000313" key="3">
    <source>
        <dbReference type="Proteomes" id="UP001295794"/>
    </source>
</evidence>
<reference evidence="2" key="1">
    <citation type="submission" date="2023-11" db="EMBL/GenBank/DDBJ databases">
        <authorList>
            <person name="De Vega J J."/>
            <person name="De Vega J J."/>
        </authorList>
    </citation>
    <scope>NUCLEOTIDE SEQUENCE</scope>
</reference>
<comment type="caution">
    <text evidence="2">The sequence shown here is derived from an EMBL/GenBank/DDBJ whole genome shotgun (WGS) entry which is preliminary data.</text>
</comment>
<sequence length="116" mass="12985">DTRCDDGNINQHLPQLRTATCDSGAGIALSEVTTLDYRSPKVGSAQPLRPSKRLMNRSHYTFVAVWNTFFLTSSHNLLPRIAYQHVSKFLCNFSPSGAERYVLCDFMAAHPIDLIV</sequence>
<organism evidence="2 3">
    <name type="scientific">Mycena citricolor</name>
    <dbReference type="NCBI Taxonomy" id="2018698"/>
    <lineage>
        <taxon>Eukaryota</taxon>
        <taxon>Fungi</taxon>
        <taxon>Dikarya</taxon>
        <taxon>Basidiomycota</taxon>
        <taxon>Agaricomycotina</taxon>
        <taxon>Agaricomycetes</taxon>
        <taxon>Agaricomycetidae</taxon>
        <taxon>Agaricales</taxon>
        <taxon>Marasmiineae</taxon>
        <taxon>Mycenaceae</taxon>
        <taxon>Mycena</taxon>
    </lineage>
</organism>
<dbReference type="AlphaFoldDB" id="A0AAD2K1C4"/>
<evidence type="ECO:0000313" key="2">
    <source>
        <dbReference type="EMBL" id="CAK5273414.1"/>
    </source>
</evidence>
<evidence type="ECO:0000313" key="1">
    <source>
        <dbReference type="EMBL" id="CAK5267719.1"/>
    </source>
</evidence>
<protein>
    <submittedName>
        <fullName evidence="2">Uncharacterized protein</fullName>
    </submittedName>
</protein>
<feature type="non-terminal residue" evidence="2">
    <location>
        <position position="1"/>
    </location>
</feature>
<dbReference type="EMBL" id="CAVNYO010000397">
    <property type="protein sequence ID" value="CAK5273414.1"/>
    <property type="molecule type" value="Genomic_DNA"/>
</dbReference>
<accession>A0AAD2K1C4</accession>
<dbReference type="EMBL" id="CAVNYO010000131">
    <property type="protein sequence ID" value="CAK5267719.1"/>
    <property type="molecule type" value="Genomic_DNA"/>
</dbReference>